<keyword evidence="2" id="KW-1133">Transmembrane helix</keyword>
<name>A0A9P7Z3S3_9HELO</name>
<dbReference type="AlphaFoldDB" id="A0A9P7Z3S3"/>
<dbReference type="PANTHER" id="PTHR44360:SF1">
    <property type="entry name" value="DNAJ HOMOLOG SUBFAMILY B MEMBER 9"/>
    <property type="match status" value="1"/>
</dbReference>
<dbReference type="GO" id="GO:0051787">
    <property type="term" value="F:misfolded protein binding"/>
    <property type="evidence" value="ECO:0007669"/>
    <property type="project" value="TreeGrafter"/>
</dbReference>
<dbReference type="Proteomes" id="UP000887226">
    <property type="component" value="Unassembled WGS sequence"/>
</dbReference>
<sequence>MSGQLVSLAAWTFLPNMATGWLQSIYYGIMIRAGDVKPQPGSPRYLQHRRRIYIIVVSAYLLYTIYEADWEIRRASDYYQDLGAAHSATEKEIKSKFRRMAAKFHPDKVTGPTDGEAYFVHLKEAQDALVDPVKRFAYERFGPDSQNWKDCASIREYVQRGVRSVILPYYGVTAIVMYILSLVGYLDWGKYWRWITLLCLCIFEIHTISRPFFPVFAEKALNPMLLAFTSRPPYLPFQLIQLARKIALTIFIAFSQIGPLLEPPTPGNAPKSNNPEVQLNQNLTRLEEMAKLAKLDADRAVMLEMVPFMGDEVATGALRGKIKTWLVQNTVRSDPMVKDALGRSLQKRRTDAPIGAKGNR</sequence>
<gene>
    <name evidence="4" type="ORF">BJ878DRAFT_53452</name>
</gene>
<dbReference type="PANTHER" id="PTHR44360">
    <property type="entry name" value="DNAJ HOMOLOG SUBFAMILY B MEMBER 9"/>
    <property type="match status" value="1"/>
</dbReference>
<dbReference type="SUPFAM" id="SSF46565">
    <property type="entry name" value="Chaperone J-domain"/>
    <property type="match status" value="1"/>
</dbReference>
<feature type="transmembrane region" description="Helical" evidence="2">
    <location>
        <begin position="165"/>
        <end position="185"/>
    </location>
</feature>
<dbReference type="PROSITE" id="PS50076">
    <property type="entry name" value="DNAJ_2"/>
    <property type="match status" value="1"/>
</dbReference>
<dbReference type="CDD" id="cd06257">
    <property type="entry name" value="DnaJ"/>
    <property type="match status" value="1"/>
</dbReference>
<reference evidence="4" key="1">
    <citation type="journal article" date="2021" name="IMA Fungus">
        <title>Genomic characterization of three marine fungi, including Emericellopsis atlantica sp. nov. with signatures of a generalist lifestyle and marine biomass degradation.</title>
        <authorList>
            <person name="Hagestad O.C."/>
            <person name="Hou L."/>
            <person name="Andersen J.H."/>
            <person name="Hansen E.H."/>
            <person name="Altermark B."/>
            <person name="Li C."/>
            <person name="Kuhnert E."/>
            <person name="Cox R.J."/>
            <person name="Crous P.W."/>
            <person name="Spatafora J.W."/>
            <person name="Lail K."/>
            <person name="Amirebrahimi M."/>
            <person name="Lipzen A."/>
            <person name="Pangilinan J."/>
            <person name="Andreopoulos W."/>
            <person name="Hayes R.D."/>
            <person name="Ng V."/>
            <person name="Grigoriev I.V."/>
            <person name="Jackson S.A."/>
            <person name="Sutton T.D.S."/>
            <person name="Dobson A.D.W."/>
            <person name="Rama T."/>
        </authorList>
    </citation>
    <scope>NUCLEOTIDE SEQUENCE</scope>
    <source>
        <strain evidence="4">TRa3180A</strain>
    </source>
</reference>
<feature type="transmembrane region" description="Helical" evidence="2">
    <location>
        <begin position="191"/>
        <end position="209"/>
    </location>
</feature>
<evidence type="ECO:0000256" key="2">
    <source>
        <dbReference type="SAM" id="Phobius"/>
    </source>
</evidence>
<evidence type="ECO:0000259" key="3">
    <source>
        <dbReference type="PROSITE" id="PS50076"/>
    </source>
</evidence>
<keyword evidence="1" id="KW-0143">Chaperone</keyword>
<dbReference type="GO" id="GO:0051087">
    <property type="term" value="F:protein-folding chaperone binding"/>
    <property type="evidence" value="ECO:0007669"/>
    <property type="project" value="TreeGrafter"/>
</dbReference>
<keyword evidence="5" id="KW-1185">Reference proteome</keyword>
<keyword evidence="2" id="KW-0472">Membrane</keyword>
<organism evidence="4 5">
    <name type="scientific">Calycina marina</name>
    <dbReference type="NCBI Taxonomy" id="1763456"/>
    <lineage>
        <taxon>Eukaryota</taxon>
        <taxon>Fungi</taxon>
        <taxon>Dikarya</taxon>
        <taxon>Ascomycota</taxon>
        <taxon>Pezizomycotina</taxon>
        <taxon>Leotiomycetes</taxon>
        <taxon>Helotiales</taxon>
        <taxon>Pezizellaceae</taxon>
        <taxon>Calycina</taxon>
    </lineage>
</organism>
<evidence type="ECO:0000313" key="5">
    <source>
        <dbReference type="Proteomes" id="UP000887226"/>
    </source>
</evidence>
<dbReference type="GO" id="GO:0036503">
    <property type="term" value="P:ERAD pathway"/>
    <property type="evidence" value="ECO:0007669"/>
    <property type="project" value="TreeGrafter"/>
</dbReference>
<dbReference type="Gene3D" id="1.10.287.110">
    <property type="entry name" value="DnaJ domain"/>
    <property type="match status" value="1"/>
</dbReference>
<feature type="transmembrane region" description="Helical" evidence="2">
    <location>
        <begin position="50"/>
        <end position="66"/>
    </location>
</feature>
<dbReference type="PRINTS" id="PR00625">
    <property type="entry name" value="JDOMAIN"/>
</dbReference>
<dbReference type="InterPro" id="IPR036869">
    <property type="entry name" value="J_dom_sf"/>
</dbReference>
<dbReference type="InterPro" id="IPR051948">
    <property type="entry name" value="Hsp70_co-chaperone_J-domain"/>
</dbReference>
<protein>
    <recommendedName>
        <fullName evidence="3">J domain-containing protein</fullName>
    </recommendedName>
</protein>
<keyword evidence="2" id="KW-0812">Transmembrane</keyword>
<dbReference type="GO" id="GO:0005783">
    <property type="term" value="C:endoplasmic reticulum"/>
    <property type="evidence" value="ECO:0007669"/>
    <property type="project" value="TreeGrafter"/>
</dbReference>
<dbReference type="EMBL" id="MU253885">
    <property type="protein sequence ID" value="KAG9244766.1"/>
    <property type="molecule type" value="Genomic_DNA"/>
</dbReference>
<dbReference type="Pfam" id="PF00226">
    <property type="entry name" value="DnaJ"/>
    <property type="match status" value="1"/>
</dbReference>
<dbReference type="SMART" id="SM00271">
    <property type="entry name" value="DnaJ"/>
    <property type="match status" value="1"/>
</dbReference>
<feature type="domain" description="J" evidence="3">
    <location>
        <begin position="77"/>
        <end position="142"/>
    </location>
</feature>
<accession>A0A9P7Z3S3</accession>
<dbReference type="InterPro" id="IPR001623">
    <property type="entry name" value="DnaJ_domain"/>
</dbReference>
<evidence type="ECO:0000256" key="1">
    <source>
        <dbReference type="ARBA" id="ARBA00023186"/>
    </source>
</evidence>
<proteinExistence type="predicted"/>
<dbReference type="OrthoDB" id="436519at2759"/>
<evidence type="ECO:0000313" key="4">
    <source>
        <dbReference type="EMBL" id="KAG9244766.1"/>
    </source>
</evidence>
<comment type="caution">
    <text evidence="4">The sequence shown here is derived from an EMBL/GenBank/DDBJ whole genome shotgun (WGS) entry which is preliminary data.</text>
</comment>